<reference evidence="1 2" key="1">
    <citation type="submission" date="2016-07" db="EMBL/GenBank/DDBJ databases">
        <title>Developing Vibrio natriegens as a novel, fast-growing host for biotechnology.</title>
        <authorList>
            <person name="Weinstock M.T."/>
            <person name="Hesek E.D."/>
            <person name="Wilson C.M."/>
            <person name="Gibson D.G."/>
        </authorList>
    </citation>
    <scope>NUCLEOTIDE SEQUENCE [LARGE SCALE GENOMIC DNA]</scope>
    <source>
        <strain evidence="1 2">ATCC 14048</strain>
    </source>
</reference>
<proteinExistence type="predicted"/>
<gene>
    <name evidence="1" type="ORF">BA890_07390</name>
</gene>
<name>A0AAN1CVH7_VIBNA</name>
<dbReference type="KEGG" id="vna:PN96_05960"/>
<evidence type="ECO:0000313" key="2">
    <source>
        <dbReference type="Proteomes" id="UP000092741"/>
    </source>
</evidence>
<organism evidence="1 2">
    <name type="scientific">Vibrio natriegens NBRC 15636 = ATCC 14048 = DSM 759</name>
    <dbReference type="NCBI Taxonomy" id="1219067"/>
    <lineage>
        <taxon>Bacteria</taxon>
        <taxon>Pseudomonadati</taxon>
        <taxon>Pseudomonadota</taxon>
        <taxon>Gammaproteobacteria</taxon>
        <taxon>Vibrionales</taxon>
        <taxon>Vibrionaceae</taxon>
        <taxon>Vibrio</taxon>
    </lineage>
</organism>
<evidence type="ECO:0000313" key="1">
    <source>
        <dbReference type="EMBL" id="ANQ12592.1"/>
    </source>
</evidence>
<dbReference type="Proteomes" id="UP000092741">
    <property type="component" value="Chromosome 1"/>
</dbReference>
<accession>A0AAN1CVH7</accession>
<keyword evidence="2" id="KW-1185">Reference proteome</keyword>
<dbReference type="EMBL" id="CP016345">
    <property type="protein sequence ID" value="ANQ12592.1"/>
    <property type="molecule type" value="Genomic_DNA"/>
</dbReference>
<protein>
    <submittedName>
        <fullName evidence="1">Uncharacterized protein</fullName>
    </submittedName>
</protein>
<sequence length="81" mass="8904">MAIFGTDHALMHDQVIGNVFGYEHAATARIVTCYQIRTLRAHVSPNNFGMEDLVSMLGIRNGNKKAKDVDRPGLGLSSVYL</sequence>
<dbReference type="AlphaFoldDB" id="A0AAN1CVH7"/>